<reference evidence="2" key="1">
    <citation type="submission" date="2014-03" db="EMBL/GenBank/DDBJ databases">
        <authorList>
            <person name="Urmite Genomes U."/>
        </authorList>
    </citation>
    <scope>NUCLEOTIDE SEQUENCE [LARGE SCALE GENOMIC DNA]</scope>
    <source>
        <strain evidence="2">HD-03</strain>
    </source>
</reference>
<gene>
    <name evidence="1" type="ORF">BN983_03258</name>
</gene>
<dbReference type="Proteomes" id="UP000028868">
    <property type="component" value="Unassembled WGS sequence"/>
</dbReference>
<proteinExistence type="predicted"/>
<sequence>MKLDKRLKRIEERVKTDNLLPVVFVNDKTEIEAHRERMGKATVVFIDDIWDEYD</sequence>
<dbReference type="EMBL" id="CCDI010000004">
    <property type="protein sequence ID" value="CDQ24957.1"/>
    <property type="molecule type" value="Genomic_DNA"/>
</dbReference>
<reference evidence="1 2" key="2">
    <citation type="submission" date="2014-05" db="EMBL/GenBank/DDBJ databases">
        <title>Draft genome sequence of Halobacillus karajensis HK-03.</title>
        <authorList>
            <person name="Khelaifia S."/>
            <person name="Croce O."/>
            <person name="Lagier J.C."/>
            <person name="Raoult D."/>
        </authorList>
    </citation>
    <scope>NUCLEOTIDE SEQUENCE [LARGE SCALE GENOMIC DNA]</scope>
    <source>
        <strain evidence="1 2">HD-03</strain>
    </source>
</reference>
<dbReference type="AlphaFoldDB" id="A0A024P954"/>
<keyword evidence="2" id="KW-1185">Reference proteome</keyword>
<accession>A0A024P954</accession>
<protein>
    <submittedName>
        <fullName evidence="1">Uncharacterized protein</fullName>
    </submittedName>
</protein>
<name>A0A024P954_9BACI</name>
<evidence type="ECO:0000313" key="1">
    <source>
        <dbReference type="EMBL" id="CDQ24957.1"/>
    </source>
</evidence>
<organism evidence="1 2">
    <name type="scientific">Halobacillus karajensis</name>
    <dbReference type="NCBI Taxonomy" id="195088"/>
    <lineage>
        <taxon>Bacteria</taxon>
        <taxon>Bacillati</taxon>
        <taxon>Bacillota</taxon>
        <taxon>Bacilli</taxon>
        <taxon>Bacillales</taxon>
        <taxon>Bacillaceae</taxon>
        <taxon>Halobacillus</taxon>
    </lineage>
</organism>
<evidence type="ECO:0000313" key="2">
    <source>
        <dbReference type="Proteomes" id="UP000028868"/>
    </source>
</evidence>
<comment type="caution">
    <text evidence="1">The sequence shown here is derived from an EMBL/GenBank/DDBJ whole genome shotgun (WGS) entry which is preliminary data.</text>
</comment>
<dbReference type="RefSeq" id="WP_155996985.1">
    <property type="nucleotide sequence ID" value="NZ_CCDH010000003.1"/>
</dbReference>